<dbReference type="Pfam" id="PF00335">
    <property type="entry name" value="Tetraspanin"/>
    <property type="match status" value="1"/>
</dbReference>
<accession>A0ABY7FRG0</accession>
<protein>
    <recommendedName>
        <fullName evidence="6">Tetraspanin</fullName>
    </recommendedName>
</protein>
<sequence length="288" mass="32135">MVMLKRVWIMGCAVLGIGVWLLVKEFNTREMSAIMGSKIVEWITYGLIAGGGAATILAFCGCCGTMKQEKFVLGFYGVVLTLVLLTLCVGFGVSFIFKDDIIEGIQNRFVKTIMYNYGVDVQRNSTNKLITDAWDSMQQALCELGCCGAHGDVDGDYSWAIYKDQSVWIKRYKPDDLDKPRNRVYVPDSCCIDGQSKILCQGNNDKYDGPPAYGPPMEHREHKDNPALYTVGCYDKALVYLETHMIIIKVVTGATPVLLLIGIVIAFYLCANVKDTDDDDDFEYEVEV</sequence>
<keyword evidence="5 6" id="KW-0472">Membrane</keyword>
<evidence type="ECO:0000256" key="3">
    <source>
        <dbReference type="ARBA" id="ARBA00022692"/>
    </source>
</evidence>
<evidence type="ECO:0000256" key="6">
    <source>
        <dbReference type="RuleBase" id="RU361218"/>
    </source>
</evidence>
<feature type="transmembrane region" description="Helical" evidence="6">
    <location>
        <begin position="73"/>
        <end position="97"/>
    </location>
</feature>
<reference evidence="7" key="1">
    <citation type="submission" date="2022-11" db="EMBL/GenBank/DDBJ databases">
        <title>Centuries of genome instability and evolution in soft-shell clam transmissible cancer (bioRxiv).</title>
        <authorList>
            <person name="Hart S.F.M."/>
            <person name="Yonemitsu M.A."/>
            <person name="Giersch R.M."/>
            <person name="Beal B.F."/>
            <person name="Arriagada G."/>
            <person name="Davis B.W."/>
            <person name="Ostrander E.A."/>
            <person name="Goff S.P."/>
            <person name="Metzger M.J."/>
        </authorList>
    </citation>
    <scope>NUCLEOTIDE SEQUENCE</scope>
    <source>
        <strain evidence="7">MELC-2E11</strain>
        <tissue evidence="7">Siphon/mantle</tissue>
    </source>
</reference>
<evidence type="ECO:0000256" key="2">
    <source>
        <dbReference type="ARBA" id="ARBA00006840"/>
    </source>
</evidence>
<comment type="subcellular location">
    <subcellularLocation>
        <location evidence="1 6">Membrane</location>
        <topology evidence="1 6">Multi-pass membrane protein</topology>
    </subcellularLocation>
</comment>
<evidence type="ECO:0000256" key="5">
    <source>
        <dbReference type="ARBA" id="ARBA00023136"/>
    </source>
</evidence>
<organism evidence="7 8">
    <name type="scientific">Mya arenaria</name>
    <name type="common">Soft-shell clam</name>
    <dbReference type="NCBI Taxonomy" id="6604"/>
    <lineage>
        <taxon>Eukaryota</taxon>
        <taxon>Metazoa</taxon>
        <taxon>Spiralia</taxon>
        <taxon>Lophotrochozoa</taxon>
        <taxon>Mollusca</taxon>
        <taxon>Bivalvia</taxon>
        <taxon>Autobranchia</taxon>
        <taxon>Heteroconchia</taxon>
        <taxon>Euheterodonta</taxon>
        <taxon>Imparidentia</taxon>
        <taxon>Neoheterodontei</taxon>
        <taxon>Myida</taxon>
        <taxon>Myoidea</taxon>
        <taxon>Myidae</taxon>
        <taxon>Mya</taxon>
    </lineage>
</organism>
<evidence type="ECO:0000256" key="1">
    <source>
        <dbReference type="ARBA" id="ARBA00004141"/>
    </source>
</evidence>
<feature type="transmembrane region" description="Helical" evidence="6">
    <location>
        <begin position="43"/>
        <end position="67"/>
    </location>
</feature>
<keyword evidence="3 6" id="KW-0812">Transmembrane</keyword>
<dbReference type="InterPro" id="IPR000301">
    <property type="entry name" value="Tetraspanin_animals"/>
</dbReference>
<comment type="similarity">
    <text evidence="2 6">Belongs to the tetraspanin (TM4SF) family.</text>
</comment>
<dbReference type="Proteomes" id="UP001164746">
    <property type="component" value="Chromosome 13"/>
</dbReference>
<dbReference type="InterPro" id="IPR008952">
    <property type="entry name" value="Tetraspanin_EC2_sf"/>
</dbReference>
<evidence type="ECO:0000313" key="8">
    <source>
        <dbReference type="Proteomes" id="UP001164746"/>
    </source>
</evidence>
<keyword evidence="8" id="KW-1185">Reference proteome</keyword>
<keyword evidence="4 6" id="KW-1133">Transmembrane helix</keyword>
<name>A0ABY7FRG0_MYAAR</name>
<proteinExistence type="inferred from homology"/>
<dbReference type="PIRSF" id="PIRSF002419">
    <property type="entry name" value="Tetraspanin"/>
    <property type="match status" value="1"/>
</dbReference>
<dbReference type="Gene3D" id="1.10.1450.10">
    <property type="entry name" value="Tetraspanin"/>
    <property type="match status" value="1"/>
</dbReference>
<dbReference type="InterPro" id="IPR018499">
    <property type="entry name" value="Tetraspanin/Peripherin"/>
</dbReference>
<dbReference type="EMBL" id="CP111024">
    <property type="protein sequence ID" value="WAR24805.1"/>
    <property type="molecule type" value="Genomic_DNA"/>
</dbReference>
<dbReference type="PRINTS" id="PR00259">
    <property type="entry name" value="TMFOUR"/>
</dbReference>
<dbReference type="SUPFAM" id="SSF48652">
    <property type="entry name" value="Tetraspanin"/>
    <property type="match status" value="1"/>
</dbReference>
<gene>
    <name evidence="7" type="ORF">MAR_038474</name>
</gene>
<feature type="transmembrane region" description="Helical" evidence="6">
    <location>
        <begin position="6"/>
        <end position="23"/>
    </location>
</feature>
<evidence type="ECO:0000256" key="4">
    <source>
        <dbReference type="ARBA" id="ARBA00022989"/>
    </source>
</evidence>
<dbReference type="PANTHER" id="PTHR19282:SF544">
    <property type="entry name" value="TETRASPANIN"/>
    <property type="match status" value="1"/>
</dbReference>
<feature type="transmembrane region" description="Helical" evidence="6">
    <location>
        <begin position="246"/>
        <end position="269"/>
    </location>
</feature>
<evidence type="ECO:0000313" key="7">
    <source>
        <dbReference type="EMBL" id="WAR24805.1"/>
    </source>
</evidence>
<dbReference type="PANTHER" id="PTHR19282">
    <property type="entry name" value="TETRASPANIN"/>
    <property type="match status" value="1"/>
</dbReference>